<feature type="transmembrane region" description="Helical" evidence="5">
    <location>
        <begin position="68"/>
        <end position="87"/>
    </location>
</feature>
<proteinExistence type="predicted"/>
<dbReference type="GO" id="GO:0006457">
    <property type="term" value="P:protein folding"/>
    <property type="evidence" value="ECO:0007669"/>
    <property type="project" value="InterPro"/>
</dbReference>
<evidence type="ECO:0000256" key="3">
    <source>
        <dbReference type="ARBA" id="ARBA00022989"/>
    </source>
</evidence>
<organism evidence="6 7">
    <name type="scientific">Rhodothalassium salexigens DSM 2132</name>
    <dbReference type="NCBI Taxonomy" id="1188247"/>
    <lineage>
        <taxon>Bacteria</taxon>
        <taxon>Pseudomonadati</taxon>
        <taxon>Pseudomonadota</taxon>
        <taxon>Alphaproteobacteria</taxon>
        <taxon>Rhodothalassiales</taxon>
        <taxon>Rhodothalassiaceae</taxon>
        <taxon>Rhodothalassium</taxon>
    </lineage>
</organism>
<dbReference type="RefSeq" id="WP_132707912.1">
    <property type="nucleotide sequence ID" value="NZ_JACIGF010000003.1"/>
</dbReference>
<dbReference type="GO" id="GO:0015035">
    <property type="term" value="F:protein-disulfide reductase activity"/>
    <property type="evidence" value="ECO:0007669"/>
    <property type="project" value="InterPro"/>
</dbReference>
<keyword evidence="4 5" id="KW-0472">Membrane</keyword>
<dbReference type="OrthoDB" id="9808637at2"/>
<dbReference type="InterPro" id="IPR023380">
    <property type="entry name" value="DsbB-like_sf"/>
</dbReference>
<evidence type="ECO:0000256" key="4">
    <source>
        <dbReference type="ARBA" id="ARBA00023136"/>
    </source>
</evidence>
<reference evidence="6 7" key="1">
    <citation type="submission" date="2019-03" db="EMBL/GenBank/DDBJ databases">
        <title>Genomic Encyclopedia of Type Strains, Phase IV (KMG-IV): sequencing the most valuable type-strain genomes for metagenomic binning, comparative biology and taxonomic classification.</title>
        <authorList>
            <person name="Goeker M."/>
        </authorList>
    </citation>
    <scope>NUCLEOTIDE SEQUENCE [LARGE SCALE GENOMIC DNA]</scope>
    <source>
        <strain evidence="6 7">DSM 2132</strain>
    </source>
</reference>
<dbReference type="Pfam" id="PF02600">
    <property type="entry name" value="DsbB"/>
    <property type="match status" value="1"/>
</dbReference>
<keyword evidence="7" id="KW-1185">Reference proteome</keyword>
<dbReference type="EMBL" id="SLXO01000003">
    <property type="protein sequence ID" value="TCP36370.1"/>
    <property type="molecule type" value="Genomic_DNA"/>
</dbReference>
<evidence type="ECO:0000313" key="7">
    <source>
        <dbReference type="Proteomes" id="UP000295399"/>
    </source>
</evidence>
<feature type="transmembrane region" description="Helical" evidence="5">
    <location>
        <begin position="12"/>
        <end position="31"/>
    </location>
</feature>
<dbReference type="InterPro" id="IPR024199">
    <property type="entry name" value="Uncharacterised_DsbB"/>
</dbReference>
<dbReference type="PIRSF" id="PIRSF033913">
    <property type="entry name" value="S-S_format_DsbB"/>
    <property type="match status" value="1"/>
</dbReference>
<protein>
    <submittedName>
        <fullName evidence="6">Disulfide bond formation protein DsbB</fullName>
    </submittedName>
</protein>
<comment type="subcellular location">
    <subcellularLocation>
        <location evidence="1">Membrane</location>
        <topology evidence="1">Multi-pass membrane protein</topology>
    </subcellularLocation>
</comment>
<keyword evidence="2 5" id="KW-0812">Transmembrane</keyword>
<dbReference type="SUPFAM" id="SSF158442">
    <property type="entry name" value="DsbB-like"/>
    <property type="match status" value="1"/>
</dbReference>
<sequence length="159" mass="16912">MTRLVSFFRTYPLGVLLALIAATIVAVMVMEHGFGYAPCKMCYWQRWAVYAAGGVALVGLVTGRVGAALPAIAGLFLVGGGIGFYQMGLETGWWPGPSSCTGSSLSDDIDAVIANLNAAPVISCDDAALTLFGWSLAAYNVVWSAMLAALTLWLWRAWR</sequence>
<dbReference type="InterPro" id="IPR003752">
    <property type="entry name" value="DiS_bond_form_DsbB/BdbC"/>
</dbReference>
<evidence type="ECO:0000256" key="2">
    <source>
        <dbReference type="ARBA" id="ARBA00022692"/>
    </source>
</evidence>
<dbReference type="AlphaFoldDB" id="A0A4R2PLA0"/>
<evidence type="ECO:0000313" key="6">
    <source>
        <dbReference type="EMBL" id="TCP36370.1"/>
    </source>
</evidence>
<feature type="transmembrane region" description="Helical" evidence="5">
    <location>
        <begin position="136"/>
        <end position="155"/>
    </location>
</feature>
<feature type="transmembrane region" description="Helical" evidence="5">
    <location>
        <begin position="43"/>
        <end position="61"/>
    </location>
</feature>
<comment type="caution">
    <text evidence="6">The sequence shown here is derived from an EMBL/GenBank/DDBJ whole genome shotgun (WGS) entry which is preliminary data.</text>
</comment>
<gene>
    <name evidence="6" type="ORF">EV659_103261</name>
</gene>
<dbReference type="InParanoid" id="A0A4R2PLA0"/>
<evidence type="ECO:0000256" key="1">
    <source>
        <dbReference type="ARBA" id="ARBA00004141"/>
    </source>
</evidence>
<dbReference type="GO" id="GO:0016020">
    <property type="term" value="C:membrane"/>
    <property type="evidence" value="ECO:0007669"/>
    <property type="project" value="UniProtKB-SubCell"/>
</dbReference>
<dbReference type="Gene3D" id="1.20.1550.10">
    <property type="entry name" value="DsbB-like"/>
    <property type="match status" value="1"/>
</dbReference>
<keyword evidence="3 5" id="KW-1133">Transmembrane helix</keyword>
<dbReference type="Proteomes" id="UP000295399">
    <property type="component" value="Unassembled WGS sequence"/>
</dbReference>
<evidence type="ECO:0000256" key="5">
    <source>
        <dbReference type="SAM" id="Phobius"/>
    </source>
</evidence>
<accession>A0A4R2PLA0</accession>
<name>A0A4R2PLA0_RHOSA</name>